<name>A0AA47NPC9_MERPO</name>
<keyword evidence="6" id="KW-1185">Reference proteome</keyword>
<dbReference type="Pfam" id="PF00632">
    <property type="entry name" value="HECT"/>
    <property type="match status" value="1"/>
</dbReference>
<evidence type="ECO:0000259" key="4">
    <source>
        <dbReference type="SMART" id="SM00119"/>
    </source>
</evidence>
<keyword evidence="1" id="KW-0808">Transferase</keyword>
<gene>
    <name evidence="5" type="primary">G2e3_4</name>
    <name evidence="5" type="ORF">N1851_031162</name>
</gene>
<dbReference type="GO" id="GO:0004842">
    <property type="term" value="F:ubiquitin-protein transferase activity"/>
    <property type="evidence" value="ECO:0007669"/>
    <property type="project" value="InterPro"/>
</dbReference>
<dbReference type="EMBL" id="JAOPHQ010005995">
    <property type="protein sequence ID" value="KAK0133321.1"/>
    <property type="molecule type" value="Genomic_DNA"/>
</dbReference>
<organism evidence="5 6">
    <name type="scientific">Merluccius polli</name>
    <name type="common">Benguela hake</name>
    <name type="synonym">Merluccius cadenati</name>
    <dbReference type="NCBI Taxonomy" id="89951"/>
    <lineage>
        <taxon>Eukaryota</taxon>
        <taxon>Metazoa</taxon>
        <taxon>Chordata</taxon>
        <taxon>Craniata</taxon>
        <taxon>Vertebrata</taxon>
        <taxon>Euteleostomi</taxon>
        <taxon>Actinopterygii</taxon>
        <taxon>Neopterygii</taxon>
        <taxon>Teleostei</taxon>
        <taxon>Neoteleostei</taxon>
        <taxon>Acanthomorphata</taxon>
        <taxon>Zeiogadaria</taxon>
        <taxon>Gadariae</taxon>
        <taxon>Gadiformes</taxon>
        <taxon>Gadoidei</taxon>
        <taxon>Merlucciidae</taxon>
        <taxon>Merluccius</taxon>
    </lineage>
</organism>
<dbReference type="SMART" id="SM00119">
    <property type="entry name" value="HECTc"/>
    <property type="match status" value="1"/>
</dbReference>
<dbReference type="Gene3D" id="3.90.1750.10">
    <property type="entry name" value="Hect, E3 ligase catalytic domains"/>
    <property type="match status" value="1"/>
</dbReference>
<feature type="compositionally biased region" description="Acidic residues" evidence="3">
    <location>
        <begin position="258"/>
        <end position="267"/>
    </location>
</feature>
<feature type="compositionally biased region" description="Basic and acidic residues" evidence="3">
    <location>
        <begin position="240"/>
        <end position="257"/>
    </location>
</feature>
<accession>A0AA47NPC9</accession>
<dbReference type="InterPro" id="IPR035983">
    <property type="entry name" value="Hect_E3_ubiquitin_ligase"/>
</dbReference>
<dbReference type="AlphaFoldDB" id="A0AA47NPC9"/>
<protein>
    <submittedName>
        <fullName evidence="5">G2/M phase-specific E3 ubiquitin-protein ligase</fullName>
    </submittedName>
</protein>
<evidence type="ECO:0000256" key="2">
    <source>
        <dbReference type="ARBA" id="ARBA00022786"/>
    </source>
</evidence>
<evidence type="ECO:0000256" key="3">
    <source>
        <dbReference type="SAM" id="MobiDB-lite"/>
    </source>
</evidence>
<dbReference type="SUPFAM" id="SSF56204">
    <property type="entry name" value="Hect, E3 ligase catalytic domain"/>
    <property type="match status" value="1"/>
</dbReference>
<feature type="domain" description="HECT" evidence="4">
    <location>
        <begin position="354"/>
        <end position="684"/>
    </location>
</feature>
<reference evidence="5" key="1">
    <citation type="journal article" date="2023" name="Front. Mar. Sci.">
        <title>A new Merluccius polli reference genome to investigate the effects of global change in West African waters.</title>
        <authorList>
            <person name="Mateo J.L."/>
            <person name="Blanco-Fernandez C."/>
            <person name="Garcia-Vazquez E."/>
            <person name="Machado-Schiaffino G."/>
        </authorList>
    </citation>
    <scope>NUCLEOTIDE SEQUENCE</scope>
    <source>
        <strain evidence="5">C29</strain>
        <tissue evidence="5">Fin</tissue>
    </source>
</reference>
<dbReference type="Gene3D" id="3.30.2410.10">
    <property type="entry name" value="Hect, E3 ligase catalytic domain"/>
    <property type="match status" value="1"/>
</dbReference>
<feature type="region of interest" description="Disordered" evidence="3">
    <location>
        <begin position="233"/>
        <end position="267"/>
    </location>
</feature>
<dbReference type="Proteomes" id="UP001174136">
    <property type="component" value="Unassembled WGS sequence"/>
</dbReference>
<evidence type="ECO:0000313" key="6">
    <source>
        <dbReference type="Proteomes" id="UP001174136"/>
    </source>
</evidence>
<sequence>MEKVDNDYLWDCRAELNAEGAKAAVGTHRHGWLSHALRLMPLALKDNRNDRLFWETATAKRLYVWCLMATSSRETGLSHQPGIQGTDVDIFRHWGGDQSEIILKNCKALRMSDTAETLLSSCVPDLRKKSRQEDRGPLRVHDRKVQSGRATFVSSIMDRASGSSREREGLTSTSCCATGSNSCFPTGSKSCFPTGSKSCFPTGSNSCCLTVSSSCSADIPDGLAEWPEKNYIPTPGDTGVHGEDPKNIIQQRKKDEPDIIDEDDEDDAEDAAAAKDAYDDVIATPQIQGRPEGVQDRAEGVDDTWRNIADVSMAADHFRQALLLSKEDERNLKVKLDMAEDEVEREGQIITFYKTPNIDWARPFQAKLQGDVAMGDGVARHFLSLVIHKLKHGFTIDVGNSCGAMLFEGQSDHLVPSTSKIFLQNDMFIMAGRMIGHAFLHSGPRLTGLSPAVLHVLAGGTPQTATIALEDITDIGVRETIGPLYEVCESNNGNLTTLSVEQRDAINTLAVEMDYSILKETNRSWLLHNLLQDAVFGRIKEQLKQIKQGLKETYVLDLLEARPDATTQVFPSEAEATCSPEVVLDFIQWPQEDDGEEPKKIKEFLLRFISTVSQDKLKQLVKFWVGWEIPMTDMKVEVVDNNNYPRASTCFRTLRVPSHYQTYDDFSESLEMCLGTSEFGFGLI</sequence>
<proteinExistence type="predicted"/>
<keyword evidence="2" id="KW-0833">Ubl conjugation pathway</keyword>
<evidence type="ECO:0000313" key="5">
    <source>
        <dbReference type="EMBL" id="KAK0133321.1"/>
    </source>
</evidence>
<evidence type="ECO:0000256" key="1">
    <source>
        <dbReference type="ARBA" id="ARBA00022679"/>
    </source>
</evidence>
<comment type="caution">
    <text evidence="5">The sequence shown here is derived from an EMBL/GenBank/DDBJ whole genome shotgun (WGS) entry which is preliminary data.</text>
</comment>
<dbReference type="InterPro" id="IPR000569">
    <property type="entry name" value="HECT_dom"/>
</dbReference>